<dbReference type="EMBL" id="LZYO01000052">
    <property type="protein sequence ID" value="ODH39432.1"/>
    <property type="molecule type" value="Genomic_DNA"/>
</dbReference>
<feature type="compositionally biased region" description="Low complexity" evidence="1">
    <location>
        <begin position="323"/>
        <end position="336"/>
    </location>
</feature>
<feature type="region of interest" description="Disordered" evidence="1">
    <location>
        <begin position="314"/>
        <end position="344"/>
    </location>
</feature>
<feature type="compositionally biased region" description="Low complexity" evidence="1">
    <location>
        <begin position="212"/>
        <end position="226"/>
    </location>
</feature>
<feature type="region of interest" description="Disordered" evidence="1">
    <location>
        <begin position="196"/>
        <end position="237"/>
    </location>
</feature>
<sequence>MDASGDLDYEYEYDDSATEKVFHIEATRDCKSTQDSKDPANSRDHKTFYLNLDLTSSNGLIRAPRKRNTSFPATSHDTSTAESSQPPPATPLDSPHSPNLNANENDQQPANASTDPDLETLRHQDQIQIMDLHSDNPIISYRNQIFSCSWVDLVGTEMTFSMPEEHSTLPRLRHHQEYDLISANRVKILGQKANLISGSSTTPKQSSDTQGSAATSTPTATAGDASTPPPPQTTTASTNQARFLERLMNAKRAKGETDVVRTTFSQKRNQNFEAKLQGWAQTGKQMAELEVLNRRVLQGDANALRALEEIYARVEAPPGQPGQGRQTGQVKRGGSSKAEKGGGG</sequence>
<feature type="domain" description="Transcription factor TFIIIC triple barrel" evidence="2">
    <location>
        <begin position="45"/>
        <end position="195"/>
    </location>
</feature>
<accession>A0A1D2JK93</accession>
<evidence type="ECO:0000259" key="2">
    <source>
        <dbReference type="Pfam" id="PF10419"/>
    </source>
</evidence>
<dbReference type="Pfam" id="PF10419">
    <property type="entry name" value="TFIIIC_sub6"/>
    <property type="match status" value="1"/>
</dbReference>
<proteinExistence type="predicted"/>
<feature type="compositionally biased region" description="Polar residues" evidence="1">
    <location>
        <begin position="69"/>
        <end position="84"/>
    </location>
</feature>
<gene>
    <name evidence="3" type="ORF">ACO22_01889</name>
</gene>
<evidence type="ECO:0000256" key="1">
    <source>
        <dbReference type="SAM" id="MobiDB-lite"/>
    </source>
</evidence>
<reference evidence="3 4" key="1">
    <citation type="submission" date="2016-06" db="EMBL/GenBank/DDBJ databases">
        <authorList>
            <person name="Kjaerup R.B."/>
            <person name="Dalgaard T.S."/>
            <person name="Juul-Madsen H.R."/>
        </authorList>
    </citation>
    <scope>NUCLEOTIDE SEQUENCE [LARGE SCALE GENOMIC DNA]</scope>
    <source>
        <strain evidence="3 4">Pb300</strain>
    </source>
</reference>
<evidence type="ECO:0000313" key="4">
    <source>
        <dbReference type="Proteomes" id="UP000242814"/>
    </source>
</evidence>
<organism evidence="3 4">
    <name type="scientific">Paracoccidioides brasiliensis</name>
    <dbReference type="NCBI Taxonomy" id="121759"/>
    <lineage>
        <taxon>Eukaryota</taxon>
        <taxon>Fungi</taxon>
        <taxon>Dikarya</taxon>
        <taxon>Ascomycota</taxon>
        <taxon>Pezizomycotina</taxon>
        <taxon>Eurotiomycetes</taxon>
        <taxon>Eurotiomycetidae</taxon>
        <taxon>Onygenales</taxon>
        <taxon>Ajellomycetaceae</taxon>
        <taxon>Paracoccidioides</taxon>
    </lineage>
</organism>
<dbReference type="VEuPathDB" id="FungiDB:PABG_01245"/>
<dbReference type="Proteomes" id="UP000242814">
    <property type="component" value="Unassembled WGS sequence"/>
</dbReference>
<feature type="compositionally biased region" description="Polar residues" evidence="1">
    <location>
        <begin position="96"/>
        <end position="114"/>
    </location>
</feature>
<dbReference type="VEuPathDB" id="FungiDB:PADG_03821"/>
<feature type="region of interest" description="Disordered" evidence="1">
    <location>
        <begin position="28"/>
        <end position="116"/>
    </location>
</feature>
<protein>
    <recommendedName>
        <fullName evidence="2">Transcription factor TFIIIC triple barrel domain-containing protein</fullName>
    </recommendedName>
</protein>
<name>A0A1D2JK93_PARBR</name>
<comment type="caution">
    <text evidence="3">The sequence shown here is derived from an EMBL/GenBank/DDBJ whole genome shotgun (WGS) entry which is preliminary data.</text>
</comment>
<feature type="compositionally biased region" description="Basic and acidic residues" evidence="1">
    <location>
        <begin position="28"/>
        <end position="47"/>
    </location>
</feature>
<evidence type="ECO:0000313" key="3">
    <source>
        <dbReference type="EMBL" id="ODH39432.1"/>
    </source>
</evidence>
<dbReference type="AlphaFoldDB" id="A0A1D2JK93"/>
<dbReference type="InterPro" id="IPR019481">
    <property type="entry name" value="TFIIIC_triple_barrel"/>
</dbReference>
<dbReference type="Gene3D" id="2.60.40.4370">
    <property type="match status" value="1"/>
</dbReference>
<feature type="compositionally biased region" description="Polar residues" evidence="1">
    <location>
        <begin position="196"/>
        <end position="211"/>
    </location>
</feature>